<dbReference type="GO" id="GO:0005763">
    <property type="term" value="C:mitochondrial small ribosomal subunit"/>
    <property type="evidence" value="ECO:0007669"/>
    <property type="project" value="TreeGrafter"/>
</dbReference>
<dbReference type="EMBL" id="VCAZ01000018">
    <property type="protein sequence ID" value="TSK67240.1"/>
    <property type="molecule type" value="Genomic_DNA"/>
</dbReference>
<evidence type="ECO:0000313" key="2">
    <source>
        <dbReference type="Proteomes" id="UP000319801"/>
    </source>
</evidence>
<dbReference type="AlphaFoldDB" id="A0A556TTW1"/>
<dbReference type="InterPro" id="IPR019375">
    <property type="entry name" value="Ribosomal_bS1m"/>
</dbReference>
<name>A0A556TTW1_BAGYA</name>
<dbReference type="PANTHER" id="PTHR13447:SF2">
    <property type="entry name" value="SMALL RIBOSOMAL SUBUNIT PROTEIN BS1M"/>
    <property type="match status" value="1"/>
</dbReference>
<dbReference type="Pfam" id="PF10246">
    <property type="entry name" value="MRP-S35"/>
    <property type="match status" value="1"/>
</dbReference>
<accession>A0A556TTW1</accession>
<reference evidence="1 2" key="1">
    <citation type="journal article" date="2019" name="Genome Biol. Evol.">
        <title>Whole-Genome Sequencing of the Giant Devil Catfish, Bagarius yarrelli.</title>
        <authorList>
            <person name="Jiang W."/>
            <person name="Lv Y."/>
            <person name="Cheng L."/>
            <person name="Yang K."/>
            <person name="Chao B."/>
            <person name="Wang X."/>
            <person name="Li Y."/>
            <person name="Pan X."/>
            <person name="You X."/>
            <person name="Zhang Y."/>
            <person name="Yang J."/>
            <person name="Li J."/>
            <person name="Zhang X."/>
            <person name="Liu S."/>
            <person name="Sun C."/>
            <person name="Yang J."/>
            <person name="Shi Q."/>
        </authorList>
    </citation>
    <scope>NUCLEOTIDE SEQUENCE [LARGE SCALE GENOMIC DNA]</scope>
    <source>
        <strain evidence="1">JWS20170419001</strain>
        <tissue evidence="1">Muscle</tissue>
    </source>
</reference>
<keyword evidence="2" id="KW-1185">Reference proteome</keyword>
<protein>
    <submittedName>
        <fullName evidence="1">28S ribosomal protein S28, mitochondrial</fullName>
    </submittedName>
</protein>
<keyword evidence="1" id="KW-0689">Ribosomal protein</keyword>
<comment type="caution">
    <text evidence="1">The sequence shown here is derived from an EMBL/GenBank/DDBJ whole genome shotgun (WGS) entry which is preliminary data.</text>
</comment>
<organism evidence="1 2">
    <name type="scientific">Bagarius yarrelli</name>
    <name type="common">Goonch</name>
    <name type="synonym">Bagrus yarrelli</name>
    <dbReference type="NCBI Taxonomy" id="175774"/>
    <lineage>
        <taxon>Eukaryota</taxon>
        <taxon>Metazoa</taxon>
        <taxon>Chordata</taxon>
        <taxon>Craniata</taxon>
        <taxon>Vertebrata</taxon>
        <taxon>Euteleostomi</taxon>
        <taxon>Actinopterygii</taxon>
        <taxon>Neopterygii</taxon>
        <taxon>Teleostei</taxon>
        <taxon>Ostariophysi</taxon>
        <taxon>Siluriformes</taxon>
        <taxon>Sisoridae</taxon>
        <taxon>Sisorinae</taxon>
        <taxon>Bagarius</taxon>
    </lineage>
</organism>
<keyword evidence="1" id="KW-0687">Ribonucleoprotein</keyword>
<gene>
    <name evidence="1" type="ORF">Baya_5217</name>
</gene>
<dbReference type="Proteomes" id="UP000319801">
    <property type="component" value="Unassembled WGS sequence"/>
</dbReference>
<evidence type="ECO:0000313" key="1">
    <source>
        <dbReference type="EMBL" id="TSK67240.1"/>
    </source>
</evidence>
<dbReference type="OrthoDB" id="6020229at2759"/>
<dbReference type="PANTHER" id="PTHR13447">
    <property type="entry name" value="MITOCHONDRIAL 28S RIBOSOMAL PROTEIN S28"/>
    <property type="match status" value="1"/>
</dbReference>
<sequence length="187" mass="20768">MAALYKVVSGTRLKGTCLLTKPEIFLGSRFFSSDDKVVSTEGEEEKRKSGFAAAYELHSELKQQQDTKHVHTGRKKGSSDDSLSFASLLRHSPLIQMGPVKDKIVIGKIFHVVQDDLYVDFGGKFHCVCKRPKTDGEKYWRGSVVRLKLEDLELTSRFLGASTDTTLLEADATLLGLDGGKDTKEKQ</sequence>
<proteinExistence type="predicted"/>